<reference evidence="8 9" key="1">
    <citation type="submission" date="2018-03" db="EMBL/GenBank/DDBJ databases">
        <title>Cereibacter changlensis.</title>
        <authorList>
            <person name="Meyer T.E."/>
            <person name="Miller S."/>
            <person name="Lodha T."/>
            <person name="Gandham S."/>
            <person name="Chintalapati S."/>
            <person name="Chintalapati V.R."/>
        </authorList>
    </citation>
    <scope>NUCLEOTIDE SEQUENCE [LARGE SCALE GENOMIC DNA]</scope>
    <source>
        <strain evidence="8 9">JA139</strain>
    </source>
</reference>
<dbReference type="PANTHER" id="PTHR30250:SF10">
    <property type="entry name" value="LIPOPOLYSACCHARIDE BIOSYNTHESIS PROTEIN WZXC"/>
    <property type="match status" value="1"/>
</dbReference>
<dbReference type="Proteomes" id="UP000241010">
    <property type="component" value="Unassembled WGS sequence"/>
</dbReference>
<protein>
    <submittedName>
        <fullName evidence="8">Flippase</fullName>
    </submittedName>
</protein>
<evidence type="ECO:0000256" key="2">
    <source>
        <dbReference type="ARBA" id="ARBA00007430"/>
    </source>
</evidence>
<evidence type="ECO:0000256" key="1">
    <source>
        <dbReference type="ARBA" id="ARBA00004651"/>
    </source>
</evidence>
<feature type="transmembrane region" description="Helical" evidence="7">
    <location>
        <begin position="153"/>
        <end position="175"/>
    </location>
</feature>
<evidence type="ECO:0000256" key="7">
    <source>
        <dbReference type="SAM" id="Phobius"/>
    </source>
</evidence>
<dbReference type="AlphaFoldDB" id="A0A2T4JNQ2"/>
<evidence type="ECO:0000313" key="9">
    <source>
        <dbReference type="Proteomes" id="UP000241010"/>
    </source>
</evidence>
<comment type="similarity">
    <text evidence="2">Belongs to the polysaccharide synthase family.</text>
</comment>
<dbReference type="InterPro" id="IPR050833">
    <property type="entry name" value="Poly_Biosynth_Transport"/>
</dbReference>
<feature type="transmembrane region" description="Helical" evidence="7">
    <location>
        <begin position="91"/>
        <end position="117"/>
    </location>
</feature>
<feature type="transmembrane region" description="Helical" evidence="7">
    <location>
        <begin position="330"/>
        <end position="349"/>
    </location>
</feature>
<keyword evidence="4 7" id="KW-0812">Transmembrane</keyword>
<feature type="transmembrane region" description="Helical" evidence="7">
    <location>
        <begin position="301"/>
        <end position="324"/>
    </location>
</feature>
<feature type="transmembrane region" description="Helical" evidence="7">
    <location>
        <begin position="370"/>
        <end position="402"/>
    </location>
</feature>
<evidence type="ECO:0000256" key="5">
    <source>
        <dbReference type="ARBA" id="ARBA00022989"/>
    </source>
</evidence>
<dbReference type="EMBL" id="PZKG01000248">
    <property type="protein sequence ID" value="PTE19483.1"/>
    <property type="molecule type" value="Genomic_DNA"/>
</dbReference>
<keyword evidence="9" id="KW-1185">Reference proteome</keyword>
<dbReference type="PANTHER" id="PTHR30250">
    <property type="entry name" value="PST FAMILY PREDICTED COLANIC ACID TRANSPORTER"/>
    <property type="match status" value="1"/>
</dbReference>
<dbReference type="OrthoDB" id="9770347at2"/>
<name>A0A2T4JNQ2_9RHOB</name>
<keyword evidence="5 7" id="KW-1133">Transmembrane helix</keyword>
<feature type="transmembrane region" description="Helical" evidence="7">
    <location>
        <begin position="450"/>
        <end position="471"/>
    </location>
</feature>
<comment type="subcellular location">
    <subcellularLocation>
        <location evidence="1">Cell membrane</location>
        <topology evidence="1">Multi-pass membrane protein</topology>
    </subcellularLocation>
</comment>
<evidence type="ECO:0000256" key="4">
    <source>
        <dbReference type="ARBA" id="ARBA00022692"/>
    </source>
</evidence>
<dbReference type="GO" id="GO:0005886">
    <property type="term" value="C:plasma membrane"/>
    <property type="evidence" value="ECO:0007669"/>
    <property type="project" value="UniProtKB-SubCell"/>
</dbReference>
<evidence type="ECO:0000256" key="3">
    <source>
        <dbReference type="ARBA" id="ARBA00022475"/>
    </source>
</evidence>
<gene>
    <name evidence="8" type="ORF">C5F48_22680</name>
</gene>
<evidence type="ECO:0000313" key="8">
    <source>
        <dbReference type="EMBL" id="PTE19483.1"/>
    </source>
</evidence>
<sequence length="505" mass="53576">MSQRATSFDPPQGSLRSSVGRGALVTLMSQVVMMVTQVASVVTLSRLLSPEDFGLVAMCAPIIALLGMLQDFGLIAATVQKADLRREEVNFLFWVNIGISVSLTLLLIATAPLIALFYNEPRITALIMALAVIIALNGLGAQHAALLHRRMAYRALAVISVLGAVSSLAVAAVWALIAPSYWALFGGSLAGTLVLVGSNIACSRWRPGLPRRIEGWRGLLGFGAGITGFNLSNFFSMNLDKVMIGRAFGGVSLGYYDRAFKLVQLPANAICNPLARVMIPALSRMADEPHRFRSAFERATGLMLLALLPGVACIIVMADVLIPLMFGENWTGAVAIFTALGFAALMQPVNNPSGWAFISQGRSGDFFRSGLLSAAGTTLAVLGGLPFGAVGIAVGLSVAEYVKTPLLWMLVGRSGPIHFRDVLRWMGPLVLAAHGAMALVWLARPLLPENAFWGLLSAGLLAYLVFVPLIALSASGRGTLAEAGRLIASRLPARMRLADRDAPTA</sequence>
<feature type="transmembrane region" description="Helical" evidence="7">
    <location>
        <begin position="422"/>
        <end position="443"/>
    </location>
</feature>
<keyword evidence="3" id="KW-1003">Cell membrane</keyword>
<feature type="transmembrane region" description="Helical" evidence="7">
    <location>
        <begin position="21"/>
        <end position="43"/>
    </location>
</feature>
<accession>A0A2T4JNQ2</accession>
<keyword evidence="6 7" id="KW-0472">Membrane</keyword>
<feature type="transmembrane region" description="Helical" evidence="7">
    <location>
        <begin position="55"/>
        <end position="79"/>
    </location>
</feature>
<feature type="transmembrane region" description="Helical" evidence="7">
    <location>
        <begin position="123"/>
        <end position="141"/>
    </location>
</feature>
<proteinExistence type="inferred from homology"/>
<evidence type="ECO:0000256" key="6">
    <source>
        <dbReference type="ARBA" id="ARBA00023136"/>
    </source>
</evidence>
<dbReference type="Pfam" id="PF13440">
    <property type="entry name" value="Polysacc_synt_3"/>
    <property type="match status" value="1"/>
</dbReference>
<comment type="caution">
    <text evidence="8">The sequence shown here is derived from an EMBL/GenBank/DDBJ whole genome shotgun (WGS) entry which is preliminary data.</text>
</comment>
<feature type="transmembrane region" description="Helical" evidence="7">
    <location>
        <begin position="181"/>
        <end position="202"/>
    </location>
</feature>
<organism evidence="8 9">
    <name type="scientific">Cereibacter changlensis JA139</name>
    <dbReference type="NCBI Taxonomy" id="1188249"/>
    <lineage>
        <taxon>Bacteria</taxon>
        <taxon>Pseudomonadati</taxon>
        <taxon>Pseudomonadota</taxon>
        <taxon>Alphaproteobacteria</taxon>
        <taxon>Rhodobacterales</taxon>
        <taxon>Paracoccaceae</taxon>
        <taxon>Cereibacter</taxon>
    </lineage>
</organism>
<dbReference type="CDD" id="cd13127">
    <property type="entry name" value="MATE_tuaB_like"/>
    <property type="match status" value="1"/>
</dbReference>
<dbReference type="RefSeq" id="WP_107665989.1">
    <property type="nucleotide sequence ID" value="NZ_PZKG01000248.1"/>
</dbReference>